<dbReference type="EMBL" id="BNEB01000002">
    <property type="protein sequence ID" value="GHI59710.1"/>
    <property type="molecule type" value="Genomic_DNA"/>
</dbReference>
<evidence type="ECO:0000313" key="2">
    <source>
        <dbReference type="EMBL" id="GHI59710.1"/>
    </source>
</evidence>
<feature type="region of interest" description="Disordered" evidence="1">
    <location>
        <begin position="48"/>
        <end position="151"/>
    </location>
</feature>
<gene>
    <name evidence="2" type="ORF">Saso_13600</name>
</gene>
<protein>
    <submittedName>
        <fullName evidence="2">Lipoprotein</fullName>
    </submittedName>
</protein>
<keyword evidence="3" id="KW-1185">Reference proteome</keyword>
<dbReference type="Proteomes" id="UP000649259">
    <property type="component" value="Unassembled WGS sequence"/>
</dbReference>
<organism evidence="2 3">
    <name type="scientific">Streptomyces asoensis</name>
    <dbReference type="NCBI Taxonomy" id="249586"/>
    <lineage>
        <taxon>Bacteria</taxon>
        <taxon>Bacillati</taxon>
        <taxon>Actinomycetota</taxon>
        <taxon>Actinomycetes</taxon>
        <taxon>Kitasatosporales</taxon>
        <taxon>Streptomycetaceae</taxon>
        <taxon>Streptomyces</taxon>
    </lineage>
</organism>
<reference evidence="3" key="1">
    <citation type="submission" date="2023-07" db="EMBL/GenBank/DDBJ databases">
        <title>Whole genome shotgun sequence of Streptomyces cacaoi subsp. asoensis NBRC 13813.</title>
        <authorList>
            <person name="Komaki H."/>
            <person name="Tamura T."/>
        </authorList>
    </citation>
    <scope>NUCLEOTIDE SEQUENCE [LARGE SCALE GENOMIC DNA]</scope>
    <source>
        <strain evidence="3">NBRC 13813</strain>
    </source>
</reference>
<evidence type="ECO:0000256" key="1">
    <source>
        <dbReference type="SAM" id="MobiDB-lite"/>
    </source>
</evidence>
<proteinExistence type="predicted"/>
<feature type="compositionally biased region" description="Basic and acidic residues" evidence="1">
    <location>
        <begin position="142"/>
        <end position="151"/>
    </location>
</feature>
<keyword evidence="2" id="KW-0449">Lipoprotein</keyword>
<sequence length="182" mass="19259">MRGNLRPCGVARADGTARVARVHRTTTTAALLVTVAVSALTGCMTLHHPAAPGPAVTPSEPSVPRPEGRTEVQVVQAPAREALERVGPPREPGPAAPAPRRSAPVTGAGGGAQRPPAPWTRPRHRPATGPERGRRHGQPRVRIPDVEEEVRRNTDVCGLGRRYGGWRSDSPEAVACGQVYGR</sequence>
<comment type="caution">
    <text evidence="2">The sequence shown here is derived from an EMBL/GenBank/DDBJ whole genome shotgun (WGS) entry which is preliminary data.</text>
</comment>
<evidence type="ECO:0000313" key="3">
    <source>
        <dbReference type="Proteomes" id="UP000649259"/>
    </source>
</evidence>
<accession>A0ABQ3RV35</accession>
<name>A0ABQ3RV35_9ACTN</name>